<feature type="domain" description="Rieske" evidence="10">
    <location>
        <begin position="40"/>
        <end position="134"/>
    </location>
</feature>
<evidence type="ECO:0000256" key="6">
    <source>
        <dbReference type="ARBA" id="ARBA00023002"/>
    </source>
</evidence>
<evidence type="ECO:0000256" key="8">
    <source>
        <dbReference type="ARBA" id="ARBA00023014"/>
    </source>
</evidence>
<dbReference type="PANTHER" id="PTHR43756">
    <property type="entry name" value="CHOLINE MONOOXYGENASE, CHLOROPLASTIC"/>
    <property type="match status" value="1"/>
</dbReference>
<dbReference type="AlphaFoldDB" id="A0A381U4T2"/>
<keyword evidence="3" id="KW-0479">Metal-binding</keyword>
<gene>
    <name evidence="11" type="ORF">METZ01_LOCUS75928</name>
</gene>
<keyword evidence="8" id="KW-0411">Iron-sulfur</keyword>
<dbReference type="CDD" id="cd08881">
    <property type="entry name" value="RHO_alpha_C_NDO-like"/>
    <property type="match status" value="1"/>
</dbReference>
<evidence type="ECO:0000256" key="3">
    <source>
        <dbReference type="ARBA" id="ARBA00022723"/>
    </source>
</evidence>
<evidence type="ECO:0000259" key="10">
    <source>
        <dbReference type="PROSITE" id="PS51296"/>
    </source>
</evidence>
<dbReference type="Gene3D" id="2.102.10.10">
    <property type="entry name" value="Rieske [2Fe-2S] iron-sulphur domain"/>
    <property type="match status" value="1"/>
</dbReference>
<dbReference type="PROSITE" id="PS00570">
    <property type="entry name" value="RING_HYDROXYL_ALPHA"/>
    <property type="match status" value="1"/>
</dbReference>
<dbReference type="GO" id="GO:0005506">
    <property type="term" value="F:iron ion binding"/>
    <property type="evidence" value="ECO:0007669"/>
    <property type="project" value="InterPro"/>
</dbReference>
<dbReference type="SUPFAM" id="SSF55961">
    <property type="entry name" value="Bet v1-like"/>
    <property type="match status" value="1"/>
</dbReference>
<keyword evidence="6" id="KW-0560">Oxidoreductase</keyword>
<dbReference type="Pfam" id="PF00848">
    <property type="entry name" value="Ring_hydroxyl_A"/>
    <property type="match status" value="1"/>
</dbReference>
<keyword evidence="5" id="KW-0223">Dioxygenase</keyword>
<dbReference type="Gene3D" id="3.90.380.10">
    <property type="entry name" value="Naphthalene 1,2-dioxygenase Alpha Subunit, Chain A, domain 1"/>
    <property type="match status" value="1"/>
</dbReference>
<sequence length="425" mass="47556">VVLDVKSLVDAEAGLISRRIFIEEEIYQEELERIFARCWLFLCHESQIPQPGDFITTYMGEDSVLVMRDTAGKIGAFLNVCPHRGNRLCRADNGNASAFICAYHGWAFGNNGDLQAVPNLQDAYYDDLDQSKWGLVQVAQLDTYKGLVFATFDKDAPSLTDYLGEMAWYLDSFFDRREGGVEVVGGVHRWIIPCNWKLPAENFGGDAYHVAWNHLSALTSGFTRAPAARQTPGGGTISPGNGHCILAVGAEDYSAAPVEIIQEYEESIRAETLDRLGPRLEKMTPNVGTVFPHLSFLRGSSRSFRVWHPKGPDKIEVISCQFVDKAAPPEVKEALRITGLRAFGPSGALEQDDMDNWEECTRTNRGAVTRRYALNYQMGLGHDRFDEELGAWSSDFRISDSNPRYFYQQWARLMLADTWAQVSAG</sequence>
<dbReference type="InterPro" id="IPR015879">
    <property type="entry name" value="Ring_hydroxy_dOase_asu_C_dom"/>
</dbReference>
<feature type="non-terminal residue" evidence="11">
    <location>
        <position position="1"/>
    </location>
</feature>
<proteinExistence type="inferred from homology"/>
<dbReference type="PANTHER" id="PTHR43756:SF1">
    <property type="entry name" value="3-PHENYLPROPIONATE_CINNAMIC ACID DIOXYGENASE SUBUNIT ALPHA"/>
    <property type="match status" value="1"/>
</dbReference>
<evidence type="ECO:0000256" key="2">
    <source>
        <dbReference type="ARBA" id="ARBA00022714"/>
    </source>
</evidence>
<accession>A0A381U4T2</accession>
<evidence type="ECO:0000256" key="5">
    <source>
        <dbReference type="ARBA" id="ARBA00022964"/>
    </source>
</evidence>
<dbReference type="PRINTS" id="PR00090">
    <property type="entry name" value="RNGDIOXGNASE"/>
</dbReference>
<evidence type="ECO:0000256" key="4">
    <source>
        <dbReference type="ARBA" id="ARBA00022797"/>
    </source>
</evidence>
<evidence type="ECO:0000256" key="9">
    <source>
        <dbReference type="ARBA" id="ARBA00023027"/>
    </source>
</evidence>
<reference evidence="11" key="1">
    <citation type="submission" date="2018-05" db="EMBL/GenBank/DDBJ databases">
        <authorList>
            <person name="Lanie J.A."/>
            <person name="Ng W.-L."/>
            <person name="Kazmierczak K.M."/>
            <person name="Andrzejewski T.M."/>
            <person name="Davidsen T.M."/>
            <person name="Wayne K.J."/>
            <person name="Tettelin H."/>
            <person name="Glass J.I."/>
            <person name="Rusch D."/>
            <person name="Podicherti R."/>
            <person name="Tsui H.-C.T."/>
            <person name="Winkler M.E."/>
        </authorList>
    </citation>
    <scope>NUCLEOTIDE SEQUENCE</scope>
</reference>
<dbReference type="InterPro" id="IPR015881">
    <property type="entry name" value="ARHD_Rieske_2Fe_2S"/>
</dbReference>
<keyword evidence="9" id="KW-0520">NAD</keyword>
<dbReference type="InterPro" id="IPR043266">
    <property type="entry name" value="RHO_NdoB-like_C"/>
</dbReference>
<dbReference type="EMBL" id="UINC01005711">
    <property type="protein sequence ID" value="SVA23074.1"/>
    <property type="molecule type" value="Genomic_DNA"/>
</dbReference>
<keyword evidence="7" id="KW-0408">Iron</keyword>
<dbReference type="SUPFAM" id="SSF50022">
    <property type="entry name" value="ISP domain"/>
    <property type="match status" value="1"/>
</dbReference>
<dbReference type="GO" id="GO:0051537">
    <property type="term" value="F:2 iron, 2 sulfur cluster binding"/>
    <property type="evidence" value="ECO:0007669"/>
    <property type="project" value="UniProtKB-KW"/>
</dbReference>
<comment type="similarity">
    <text evidence="1">Belongs to the bacterial ring-hydroxylating dioxygenase alpha subunit family.</text>
</comment>
<dbReference type="InterPro" id="IPR017941">
    <property type="entry name" value="Rieske_2Fe-2S"/>
</dbReference>
<dbReference type="GO" id="GO:0051213">
    <property type="term" value="F:dioxygenase activity"/>
    <property type="evidence" value="ECO:0007669"/>
    <property type="project" value="UniProtKB-KW"/>
</dbReference>
<name>A0A381U4T2_9ZZZZ</name>
<organism evidence="11">
    <name type="scientific">marine metagenome</name>
    <dbReference type="NCBI Taxonomy" id="408172"/>
    <lineage>
        <taxon>unclassified sequences</taxon>
        <taxon>metagenomes</taxon>
        <taxon>ecological metagenomes</taxon>
    </lineage>
</organism>
<dbReference type="Pfam" id="PF00355">
    <property type="entry name" value="Rieske"/>
    <property type="match status" value="1"/>
</dbReference>
<evidence type="ECO:0000256" key="1">
    <source>
        <dbReference type="ARBA" id="ARBA00008751"/>
    </source>
</evidence>
<evidence type="ECO:0000256" key="7">
    <source>
        <dbReference type="ARBA" id="ARBA00023004"/>
    </source>
</evidence>
<keyword evidence="2" id="KW-0001">2Fe-2S</keyword>
<dbReference type="PROSITE" id="PS51296">
    <property type="entry name" value="RIESKE"/>
    <property type="match status" value="1"/>
</dbReference>
<keyword evidence="4" id="KW-0058">Aromatic hydrocarbons catabolism</keyword>
<evidence type="ECO:0000313" key="11">
    <source>
        <dbReference type="EMBL" id="SVA23074.1"/>
    </source>
</evidence>
<protein>
    <recommendedName>
        <fullName evidence="10">Rieske domain-containing protein</fullName>
    </recommendedName>
</protein>
<dbReference type="InterPro" id="IPR001663">
    <property type="entry name" value="Rng_hydr_dOase-A"/>
</dbReference>
<dbReference type="InterPro" id="IPR036922">
    <property type="entry name" value="Rieske_2Fe-2S_sf"/>
</dbReference>